<keyword evidence="3 5" id="KW-0687">Ribonucleoprotein</keyword>
<organism evidence="6 7">
    <name type="scientific">Candidatus Synchoanobacter obligatus</name>
    <dbReference type="NCBI Taxonomy" id="2919597"/>
    <lineage>
        <taxon>Bacteria</taxon>
        <taxon>Pseudomonadati</taxon>
        <taxon>Pseudomonadota</taxon>
        <taxon>Gammaproteobacteria</taxon>
        <taxon>Candidatus Comchoanobacterales</taxon>
        <taxon>Candidatus Comchoanobacteraceae</taxon>
        <taxon>Candidatus Synchoanobacter</taxon>
    </lineage>
</organism>
<sequence>MMKAVALREKTDKELLQTIRDLRKERLKLRMQKSQGEDIMLHRLKEIRRDIARIETVLTEKEKKEDK</sequence>
<comment type="caution">
    <text evidence="6">The sequence shown here is derived from an EMBL/GenBank/DDBJ whole genome shotgun (WGS) entry which is preliminary data.</text>
</comment>
<evidence type="ECO:0000256" key="3">
    <source>
        <dbReference type="ARBA" id="ARBA00023274"/>
    </source>
</evidence>
<dbReference type="CDD" id="cd00427">
    <property type="entry name" value="Ribosomal_L29_HIP"/>
    <property type="match status" value="1"/>
</dbReference>
<comment type="similarity">
    <text evidence="1 5">Belongs to the universal ribosomal protein uL29 family.</text>
</comment>
<dbReference type="Gene3D" id="1.10.287.310">
    <property type="match status" value="1"/>
</dbReference>
<dbReference type="InterPro" id="IPR036049">
    <property type="entry name" value="Ribosomal_uL29_sf"/>
</dbReference>
<name>A0ABT1L5P5_9GAMM</name>
<evidence type="ECO:0000256" key="1">
    <source>
        <dbReference type="ARBA" id="ARBA00009254"/>
    </source>
</evidence>
<dbReference type="Pfam" id="PF00831">
    <property type="entry name" value="Ribosomal_L29"/>
    <property type="match status" value="1"/>
</dbReference>
<evidence type="ECO:0000256" key="4">
    <source>
        <dbReference type="ARBA" id="ARBA00035204"/>
    </source>
</evidence>
<dbReference type="GO" id="GO:0005840">
    <property type="term" value="C:ribosome"/>
    <property type="evidence" value="ECO:0007669"/>
    <property type="project" value="UniProtKB-KW"/>
</dbReference>
<evidence type="ECO:0000313" key="7">
    <source>
        <dbReference type="Proteomes" id="UP001320768"/>
    </source>
</evidence>
<dbReference type="InterPro" id="IPR050063">
    <property type="entry name" value="Ribosomal_protein_uL29"/>
</dbReference>
<gene>
    <name evidence="5 6" type="primary">rpmC</name>
    <name evidence="6" type="ORF">MKS91_04250</name>
</gene>
<dbReference type="HAMAP" id="MF_00374">
    <property type="entry name" value="Ribosomal_uL29"/>
    <property type="match status" value="1"/>
</dbReference>
<protein>
    <recommendedName>
        <fullName evidence="4 5">Large ribosomal subunit protein uL29</fullName>
    </recommendedName>
</protein>
<dbReference type="InterPro" id="IPR001854">
    <property type="entry name" value="Ribosomal_uL29"/>
</dbReference>
<dbReference type="PANTHER" id="PTHR10916">
    <property type="entry name" value="60S RIBOSOMAL PROTEIN L35/50S RIBOSOMAL PROTEIN L29"/>
    <property type="match status" value="1"/>
</dbReference>
<dbReference type="SUPFAM" id="SSF46561">
    <property type="entry name" value="Ribosomal protein L29 (L29p)"/>
    <property type="match status" value="1"/>
</dbReference>
<evidence type="ECO:0000313" key="6">
    <source>
        <dbReference type="EMBL" id="MCP8352494.1"/>
    </source>
</evidence>
<accession>A0ABT1L5P5</accession>
<proteinExistence type="inferred from homology"/>
<reference evidence="6 7" key="1">
    <citation type="journal article" date="2022" name="Nat. Microbiol.">
        <title>The microbiome of a bacterivorous marine choanoflagellate contains a resource-demanding obligate bacterial associate.</title>
        <authorList>
            <person name="Needham D.M."/>
            <person name="Poirier C."/>
            <person name="Bachy C."/>
            <person name="George E.E."/>
            <person name="Wilken S."/>
            <person name="Yung C.C.M."/>
            <person name="Limardo A.J."/>
            <person name="Morando M."/>
            <person name="Sudek L."/>
            <person name="Malmstrom R.R."/>
            <person name="Keeling P.J."/>
            <person name="Santoro A.E."/>
            <person name="Worden A.Z."/>
        </authorList>
    </citation>
    <scope>NUCLEOTIDE SEQUENCE [LARGE SCALE GENOMIC DNA]</scope>
    <source>
        <strain evidence="6 7">Comchoano-2</strain>
    </source>
</reference>
<keyword evidence="2 5" id="KW-0689">Ribosomal protein</keyword>
<evidence type="ECO:0000256" key="5">
    <source>
        <dbReference type="HAMAP-Rule" id="MF_00374"/>
    </source>
</evidence>
<dbReference type="Proteomes" id="UP001320768">
    <property type="component" value="Unassembled WGS sequence"/>
</dbReference>
<dbReference type="EMBL" id="JAKUDN010000002">
    <property type="protein sequence ID" value="MCP8352494.1"/>
    <property type="molecule type" value="Genomic_DNA"/>
</dbReference>
<evidence type="ECO:0000256" key="2">
    <source>
        <dbReference type="ARBA" id="ARBA00022980"/>
    </source>
</evidence>
<dbReference type="NCBIfam" id="TIGR00012">
    <property type="entry name" value="L29"/>
    <property type="match status" value="1"/>
</dbReference>
<keyword evidence="7" id="KW-1185">Reference proteome</keyword>
<dbReference type="PANTHER" id="PTHR10916:SF0">
    <property type="entry name" value="LARGE RIBOSOMAL SUBUNIT PROTEIN UL29C"/>
    <property type="match status" value="1"/>
</dbReference>